<dbReference type="SUPFAM" id="SSF50249">
    <property type="entry name" value="Nucleic acid-binding proteins"/>
    <property type="match status" value="1"/>
</dbReference>
<dbReference type="InterPro" id="IPR037278">
    <property type="entry name" value="ARFGAP/RecO"/>
</dbReference>
<comment type="similarity">
    <text evidence="1 7">Belongs to the RecO family.</text>
</comment>
<evidence type="ECO:0000256" key="6">
    <source>
        <dbReference type="ARBA" id="ARBA00033409"/>
    </source>
</evidence>
<evidence type="ECO:0000313" key="10">
    <source>
        <dbReference type="Proteomes" id="UP000886725"/>
    </source>
</evidence>
<dbReference type="GO" id="GO:0006302">
    <property type="term" value="P:double-strand break repair"/>
    <property type="evidence" value="ECO:0007669"/>
    <property type="project" value="TreeGrafter"/>
</dbReference>
<reference evidence="9" key="1">
    <citation type="submission" date="2020-10" db="EMBL/GenBank/DDBJ databases">
        <authorList>
            <person name="Gilroy R."/>
        </authorList>
    </citation>
    <scope>NUCLEOTIDE SEQUENCE</scope>
    <source>
        <strain evidence="9">CHK165-10780</strain>
    </source>
</reference>
<keyword evidence="4 7" id="KW-0233">DNA recombination</keyword>
<proteinExistence type="inferred from homology"/>
<organism evidence="9 10">
    <name type="scientific">Candidatus Faecenecus gallistercoris</name>
    <dbReference type="NCBI Taxonomy" id="2840793"/>
    <lineage>
        <taxon>Bacteria</taxon>
        <taxon>Bacillati</taxon>
        <taxon>Bacillota</taxon>
        <taxon>Bacillota incertae sedis</taxon>
        <taxon>Candidatus Faecenecus</taxon>
    </lineage>
</organism>
<feature type="domain" description="DNA replication/recombination mediator RecO N-terminal" evidence="8">
    <location>
        <begin position="1"/>
        <end position="78"/>
    </location>
</feature>
<dbReference type="Gene3D" id="1.20.1440.120">
    <property type="entry name" value="Recombination protein O, C-terminal domain"/>
    <property type="match status" value="1"/>
</dbReference>
<dbReference type="Gene3D" id="6.20.220.20">
    <property type="entry name" value="Recombination protein O, zinc-binding domain"/>
    <property type="match status" value="1"/>
</dbReference>
<protein>
    <recommendedName>
        <fullName evidence="2 7">DNA repair protein RecO</fullName>
    </recommendedName>
    <alternativeName>
        <fullName evidence="6 7">Recombination protein O</fullName>
    </alternativeName>
</protein>
<dbReference type="InterPro" id="IPR012340">
    <property type="entry name" value="NA-bd_OB-fold"/>
</dbReference>
<dbReference type="AlphaFoldDB" id="A0A9D0Z1X5"/>
<dbReference type="EMBL" id="DVFU01000085">
    <property type="protein sequence ID" value="HIQ64965.1"/>
    <property type="molecule type" value="Genomic_DNA"/>
</dbReference>
<accession>A0A9D0Z1X5</accession>
<dbReference type="InterPro" id="IPR042242">
    <property type="entry name" value="RecO_C"/>
</dbReference>
<dbReference type="Pfam" id="PF11967">
    <property type="entry name" value="RecO_N"/>
    <property type="match status" value="1"/>
</dbReference>
<dbReference type="InterPro" id="IPR022572">
    <property type="entry name" value="DNA_rep/recomb_RecO_N"/>
</dbReference>
<comment type="caution">
    <text evidence="9">The sequence shown here is derived from an EMBL/GenBank/DDBJ whole genome shotgun (WGS) entry which is preliminary data.</text>
</comment>
<dbReference type="Proteomes" id="UP000886725">
    <property type="component" value="Unassembled WGS sequence"/>
</dbReference>
<evidence type="ECO:0000256" key="1">
    <source>
        <dbReference type="ARBA" id="ARBA00007452"/>
    </source>
</evidence>
<evidence type="ECO:0000313" key="9">
    <source>
        <dbReference type="EMBL" id="HIQ64965.1"/>
    </source>
</evidence>
<evidence type="ECO:0000256" key="4">
    <source>
        <dbReference type="ARBA" id="ARBA00023172"/>
    </source>
</evidence>
<comment type="function">
    <text evidence="7">Involved in DNA repair and RecF pathway recombination.</text>
</comment>
<dbReference type="InterPro" id="IPR003717">
    <property type="entry name" value="RecO"/>
</dbReference>
<dbReference type="NCBIfam" id="TIGR00613">
    <property type="entry name" value="reco"/>
    <property type="match status" value="1"/>
</dbReference>
<dbReference type="GO" id="GO:0043590">
    <property type="term" value="C:bacterial nucleoid"/>
    <property type="evidence" value="ECO:0007669"/>
    <property type="project" value="TreeGrafter"/>
</dbReference>
<dbReference type="HAMAP" id="MF_00201">
    <property type="entry name" value="RecO"/>
    <property type="match status" value="1"/>
</dbReference>
<dbReference type="PANTHER" id="PTHR33991:SF1">
    <property type="entry name" value="DNA REPAIR PROTEIN RECO"/>
    <property type="match status" value="1"/>
</dbReference>
<reference evidence="9" key="2">
    <citation type="journal article" date="2021" name="PeerJ">
        <title>Extensive microbial diversity within the chicken gut microbiome revealed by metagenomics and culture.</title>
        <authorList>
            <person name="Gilroy R."/>
            <person name="Ravi A."/>
            <person name="Getino M."/>
            <person name="Pursley I."/>
            <person name="Horton D.L."/>
            <person name="Alikhan N.F."/>
            <person name="Baker D."/>
            <person name="Gharbi K."/>
            <person name="Hall N."/>
            <person name="Watson M."/>
            <person name="Adriaenssens E.M."/>
            <person name="Foster-Nyarko E."/>
            <person name="Jarju S."/>
            <person name="Secka A."/>
            <person name="Antonio M."/>
            <person name="Oren A."/>
            <person name="Chaudhuri R.R."/>
            <person name="La Ragione R."/>
            <person name="Hildebrand F."/>
            <person name="Pallen M.J."/>
        </authorList>
    </citation>
    <scope>NUCLEOTIDE SEQUENCE</scope>
    <source>
        <strain evidence="9">CHK165-10780</strain>
    </source>
</reference>
<dbReference type="Gene3D" id="2.40.50.140">
    <property type="entry name" value="Nucleic acid-binding proteins"/>
    <property type="match status" value="1"/>
</dbReference>
<dbReference type="SUPFAM" id="SSF57863">
    <property type="entry name" value="ArfGap/RecO-like zinc finger"/>
    <property type="match status" value="1"/>
</dbReference>
<sequence>MTESVEGIVVSETNYSETSKIINVITKEGTIGLLSKGARTIKSPLRSVSTKFTYATWWIKRKKSGISTLISADPIFSFNHILTDITKISYATYIMELVSQVMNQTKEERVYDLLVLALKKLDSGFDPDIITNIVELQLLDFLGVKPYLNGCAVCGSPTDIVTISSYAGGYLCKNCYHDEPLVSTKTLQMIRMLSMVDLEKVTKIKVSAQVKKELNQFLEDYYDRYTGLYLQSRKLLKNLRLLG</sequence>
<keyword evidence="5 7" id="KW-0234">DNA repair</keyword>
<evidence type="ECO:0000256" key="5">
    <source>
        <dbReference type="ARBA" id="ARBA00023204"/>
    </source>
</evidence>
<gene>
    <name evidence="7 9" type="primary">recO</name>
    <name evidence="9" type="ORF">IAC85_04415</name>
</gene>
<dbReference type="PANTHER" id="PTHR33991">
    <property type="entry name" value="DNA REPAIR PROTEIN RECO"/>
    <property type="match status" value="1"/>
</dbReference>
<dbReference type="Pfam" id="PF02565">
    <property type="entry name" value="RecO_C"/>
    <property type="match status" value="1"/>
</dbReference>
<evidence type="ECO:0000256" key="7">
    <source>
        <dbReference type="HAMAP-Rule" id="MF_00201"/>
    </source>
</evidence>
<evidence type="ECO:0000256" key="3">
    <source>
        <dbReference type="ARBA" id="ARBA00022763"/>
    </source>
</evidence>
<evidence type="ECO:0000256" key="2">
    <source>
        <dbReference type="ARBA" id="ARBA00021310"/>
    </source>
</evidence>
<keyword evidence="3 7" id="KW-0227">DNA damage</keyword>
<dbReference type="GO" id="GO:0006310">
    <property type="term" value="P:DNA recombination"/>
    <property type="evidence" value="ECO:0007669"/>
    <property type="project" value="UniProtKB-UniRule"/>
</dbReference>
<name>A0A9D0Z1X5_9FIRM</name>
<evidence type="ECO:0000259" key="8">
    <source>
        <dbReference type="Pfam" id="PF11967"/>
    </source>
</evidence>